<feature type="non-terminal residue" evidence="2">
    <location>
        <position position="55"/>
    </location>
</feature>
<dbReference type="Proteomes" id="UP001153555">
    <property type="component" value="Unassembled WGS sequence"/>
</dbReference>
<keyword evidence="3" id="KW-1185">Reference proteome</keyword>
<proteinExistence type="predicted"/>
<dbReference type="EMBL" id="CACSLK010003174">
    <property type="protein sequence ID" value="CAA0808470.1"/>
    <property type="molecule type" value="Genomic_DNA"/>
</dbReference>
<feature type="non-terminal residue" evidence="2">
    <location>
        <position position="1"/>
    </location>
</feature>
<evidence type="ECO:0000313" key="3">
    <source>
        <dbReference type="Proteomes" id="UP001153555"/>
    </source>
</evidence>
<gene>
    <name evidence="2" type="ORF">SHERM_10709</name>
</gene>
<organism evidence="2 3">
    <name type="scientific">Striga hermonthica</name>
    <name type="common">Purple witchweed</name>
    <name type="synonym">Buchnera hermonthica</name>
    <dbReference type="NCBI Taxonomy" id="68872"/>
    <lineage>
        <taxon>Eukaryota</taxon>
        <taxon>Viridiplantae</taxon>
        <taxon>Streptophyta</taxon>
        <taxon>Embryophyta</taxon>
        <taxon>Tracheophyta</taxon>
        <taxon>Spermatophyta</taxon>
        <taxon>Magnoliopsida</taxon>
        <taxon>eudicotyledons</taxon>
        <taxon>Gunneridae</taxon>
        <taxon>Pentapetalae</taxon>
        <taxon>asterids</taxon>
        <taxon>lamiids</taxon>
        <taxon>Lamiales</taxon>
        <taxon>Orobanchaceae</taxon>
        <taxon>Buchnereae</taxon>
        <taxon>Striga</taxon>
    </lineage>
</organism>
<sequence length="55" mass="5773">HQTMPAPHAHGEPCELESAPSPHAHEEPRAPAKSPASSRVHPTAAPLTPACPRAR</sequence>
<reference evidence="2" key="1">
    <citation type="submission" date="2019-12" db="EMBL/GenBank/DDBJ databases">
        <authorList>
            <person name="Scholes J."/>
        </authorList>
    </citation>
    <scope>NUCLEOTIDE SEQUENCE</scope>
</reference>
<feature type="region of interest" description="Disordered" evidence="1">
    <location>
        <begin position="1"/>
        <end position="55"/>
    </location>
</feature>
<name>A0A9N7MIE6_STRHE</name>
<evidence type="ECO:0000256" key="1">
    <source>
        <dbReference type="SAM" id="MobiDB-lite"/>
    </source>
</evidence>
<accession>A0A9N7MIE6</accession>
<evidence type="ECO:0000313" key="2">
    <source>
        <dbReference type="EMBL" id="CAA0808470.1"/>
    </source>
</evidence>
<protein>
    <submittedName>
        <fullName evidence="2">Uncharacterized protein</fullName>
    </submittedName>
</protein>
<comment type="caution">
    <text evidence="2">The sequence shown here is derived from an EMBL/GenBank/DDBJ whole genome shotgun (WGS) entry which is preliminary data.</text>
</comment>
<dbReference type="AlphaFoldDB" id="A0A9N7MIE6"/>